<evidence type="ECO:0000256" key="7">
    <source>
        <dbReference type="SAM" id="MobiDB-lite"/>
    </source>
</evidence>
<comment type="similarity">
    <text evidence="2">Belongs to the resistance-nodulation-cell division (RND) (TC 2.A.6) family. MmpL subfamily.</text>
</comment>
<feature type="transmembrane region" description="Helical" evidence="8">
    <location>
        <begin position="12"/>
        <end position="34"/>
    </location>
</feature>
<feature type="transmembrane region" description="Helical" evidence="8">
    <location>
        <begin position="304"/>
        <end position="331"/>
    </location>
</feature>
<evidence type="ECO:0000256" key="5">
    <source>
        <dbReference type="ARBA" id="ARBA00022989"/>
    </source>
</evidence>
<dbReference type="Pfam" id="PF03176">
    <property type="entry name" value="MMPL"/>
    <property type="match status" value="2"/>
</dbReference>
<feature type="transmembrane region" description="Helical" evidence="8">
    <location>
        <begin position="363"/>
        <end position="383"/>
    </location>
</feature>
<dbReference type="Proteomes" id="UP000647017">
    <property type="component" value="Unassembled WGS sequence"/>
</dbReference>
<sequence length="742" mass="76612">MLNWLGHLTVRARAIVLVLAVAVLVAAGLTAGGVTERLAGGGFNDAGDEVAAAVQALEVEFKAGEPNIILLADAGAGDVDSPEAAAAGQALTSRLAAEPGVVDVASYWTTGLPSLKSRDGTKAIVVGRITGDDKTIEARAGDLSTAYTQSDGTLRVAVGGSAEVIRQLSVQSEKDLIRAEVIALPITLILLIVVFGGLVAGLLPVAVGIFTVLGALLILYGLAGLTDVSVFALNLTTALGLGLAIDYSLFIVSRFREELATGLDVPQAVLRTVNTAGRTVAVSALAVAGSLAVLLVFPQMFLRSIAYAGIAVVACATIAAIVVLPALLAVLGHRVNALAVRRAKRREGTGWQRIAHAVMRRPVIVATVAVAILLLLGSPVVGIRFGDVDDRALPTTATARQVADQLRTDFDTRDADAIAAVATDIGDPATQTTAVSEYATTLSRIEGVARVDAVTGSYTNGQQVAPPGPATARFATATATWLQVVPDVEPVSPEGEALVKRIRATEAPFSVKLAGPSVELLDGKALIADRLPLAGALIAAVSFLVLMVVFGSVLLPLISLVLNVLSLSAAFGAMVWGFQEGHLAGLLNFTSTGTIEISIPVLLFFLAFGLATDYQVFMLSRIKEEYDKTHDNTDAVATGLQRTGPIITAAAALIAIVFIGLAAGDISIIKLLGVGLALAIIVDATIVRAALVPAFMRLAGRANWWAPRPIQSLHRTLGIHHAPAEPTTMPAGPPDALHSAAG</sequence>
<evidence type="ECO:0000259" key="9">
    <source>
        <dbReference type="Pfam" id="PF03176"/>
    </source>
</evidence>
<keyword evidence="4 8" id="KW-0812">Transmembrane</keyword>
<feature type="transmembrane region" description="Helical" evidence="8">
    <location>
        <begin position="205"/>
        <end position="223"/>
    </location>
</feature>
<dbReference type="SUPFAM" id="SSF82866">
    <property type="entry name" value="Multidrug efflux transporter AcrB transmembrane domain"/>
    <property type="match status" value="2"/>
</dbReference>
<dbReference type="EMBL" id="BOOZ01000016">
    <property type="protein sequence ID" value="GIJ10066.1"/>
    <property type="molecule type" value="Genomic_DNA"/>
</dbReference>
<evidence type="ECO:0000313" key="10">
    <source>
        <dbReference type="EMBL" id="GIJ10066.1"/>
    </source>
</evidence>
<gene>
    <name evidence="10" type="ORF">Van01_32800</name>
</gene>
<keyword evidence="3" id="KW-1003">Cell membrane</keyword>
<feature type="transmembrane region" description="Helical" evidence="8">
    <location>
        <begin position="671"/>
        <end position="696"/>
    </location>
</feature>
<keyword evidence="6 8" id="KW-0472">Membrane</keyword>
<feature type="transmembrane region" description="Helical" evidence="8">
    <location>
        <begin position="646"/>
        <end position="664"/>
    </location>
</feature>
<feature type="region of interest" description="Disordered" evidence="7">
    <location>
        <begin position="722"/>
        <end position="742"/>
    </location>
</feature>
<evidence type="ECO:0000256" key="1">
    <source>
        <dbReference type="ARBA" id="ARBA00004651"/>
    </source>
</evidence>
<evidence type="ECO:0000313" key="11">
    <source>
        <dbReference type="Proteomes" id="UP000647017"/>
    </source>
</evidence>
<proteinExistence type="inferred from homology"/>
<comment type="caution">
    <text evidence="10">The sequence shown here is derived from an EMBL/GenBank/DDBJ whole genome shotgun (WGS) entry which is preliminary data.</text>
</comment>
<dbReference type="Gene3D" id="1.20.1640.10">
    <property type="entry name" value="Multidrug efflux transporter AcrB transmembrane domain"/>
    <property type="match status" value="2"/>
</dbReference>
<dbReference type="InterPro" id="IPR004869">
    <property type="entry name" value="MMPL_dom"/>
</dbReference>
<name>A0ABQ4HWQ8_9ACTN</name>
<feature type="domain" description="Membrane transport protein MMPL" evidence="9">
    <location>
        <begin position="393"/>
        <end position="708"/>
    </location>
</feature>
<evidence type="ECO:0000256" key="8">
    <source>
        <dbReference type="SAM" id="Phobius"/>
    </source>
</evidence>
<evidence type="ECO:0000256" key="2">
    <source>
        <dbReference type="ARBA" id="ARBA00010157"/>
    </source>
</evidence>
<evidence type="ECO:0000256" key="6">
    <source>
        <dbReference type="ARBA" id="ARBA00023136"/>
    </source>
</evidence>
<feature type="transmembrane region" description="Helical" evidence="8">
    <location>
        <begin position="585"/>
        <end position="611"/>
    </location>
</feature>
<feature type="transmembrane region" description="Helical" evidence="8">
    <location>
        <begin position="531"/>
        <end position="551"/>
    </location>
</feature>
<dbReference type="InterPro" id="IPR050545">
    <property type="entry name" value="Mycobact_MmpL"/>
</dbReference>
<feature type="transmembrane region" description="Helical" evidence="8">
    <location>
        <begin position="557"/>
        <end position="578"/>
    </location>
</feature>
<reference evidence="10 11" key="1">
    <citation type="submission" date="2021-01" db="EMBL/GenBank/DDBJ databases">
        <title>Whole genome shotgun sequence of Verrucosispora andamanensis NBRC 109075.</title>
        <authorList>
            <person name="Komaki H."/>
            <person name="Tamura T."/>
        </authorList>
    </citation>
    <scope>NUCLEOTIDE SEQUENCE [LARGE SCALE GENOMIC DNA]</scope>
    <source>
        <strain evidence="10 11">NBRC 109075</strain>
    </source>
</reference>
<dbReference type="PANTHER" id="PTHR33406:SF11">
    <property type="entry name" value="MEMBRANE PROTEIN SCO6666-RELATED"/>
    <property type="match status" value="1"/>
</dbReference>
<feature type="domain" description="Membrane transport protein MMPL" evidence="9">
    <location>
        <begin position="45"/>
        <end position="364"/>
    </location>
</feature>
<protein>
    <submittedName>
        <fullName evidence="10">Membrane protein</fullName>
    </submittedName>
</protein>
<accession>A0ABQ4HWQ8</accession>
<dbReference type="PANTHER" id="PTHR33406">
    <property type="entry name" value="MEMBRANE PROTEIN MJ1562-RELATED"/>
    <property type="match status" value="1"/>
</dbReference>
<keyword evidence="11" id="KW-1185">Reference proteome</keyword>
<evidence type="ECO:0000256" key="4">
    <source>
        <dbReference type="ARBA" id="ARBA00022692"/>
    </source>
</evidence>
<keyword evidence="5 8" id="KW-1133">Transmembrane helix</keyword>
<organism evidence="10 11">
    <name type="scientific">Micromonospora andamanensis</name>
    <dbReference type="NCBI Taxonomy" id="1287068"/>
    <lineage>
        <taxon>Bacteria</taxon>
        <taxon>Bacillati</taxon>
        <taxon>Actinomycetota</taxon>
        <taxon>Actinomycetes</taxon>
        <taxon>Micromonosporales</taxon>
        <taxon>Micromonosporaceae</taxon>
        <taxon>Micromonospora</taxon>
    </lineage>
</organism>
<comment type="subcellular location">
    <subcellularLocation>
        <location evidence="1">Cell membrane</location>
        <topology evidence="1">Multi-pass membrane protein</topology>
    </subcellularLocation>
</comment>
<feature type="transmembrane region" description="Helical" evidence="8">
    <location>
        <begin position="230"/>
        <end position="255"/>
    </location>
</feature>
<evidence type="ECO:0000256" key="3">
    <source>
        <dbReference type="ARBA" id="ARBA00022475"/>
    </source>
</evidence>
<feature type="transmembrane region" description="Helical" evidence="8">
    <location>
        <begin position="181"/>
        <end position="199"/>
    </location>
</feature>
<feature type="transmembrane region" description="Helical" evidence="8">
    <location>
        <begin position="275"/>
        <end position="297"/>
    </location>
</feature>